<protein>
    <submittedName>
        <fullName evidence="2">Uncharacterized protein</fullName>
    </submittedName>
</protein>
<feature type="compositionally biased region" description="Basic and acidic residues" evidence="1">
    <location>
        <begin position="1"/>
        <end position="11"/>
    </location>
</feature>
<sequence>MERHKSKERNRTKYRNAPSDNLPRPHIAGGPDPHMSDTSLLLHLHLVIDCFLPQRISRNFYQLSKEKVLERAQMLNKFLFLSPTTNIRQLGVQAGKKNGIFKSTSTRRSSYSSTCENISSPGHVRVFRKTDLKDVIQGNVVFGRIAIRLQWASIKMIHKFDAPFVWSAKVKRRR</sequence>
<dbReference type="EMBL" id="BGPR01000018">
    <property type="protein sequence ID" value="GBL79254.1"/>
    <property type="molecule type" value="Genomic_DNA"/>
</dbReference>
<feature type="region of interest" description="Disordered" evidence="1">
    <location>
        <begin position="1"/>
        <end position="33"/>
    </location>
</feature>
<name>A0A4Y2AJY0_ARAVE</name>
<dbReference type="AlphaFoldDB" id="A0A4Y2AJY0"/>
<evidence type="ECO:0000256" key="1">
    <source>
        <dbReference type="SAM" id="MobiDB-lite"/>
    </source>
</evidence>
<dbReference type="OrthoDB" id="10608229at2759"/>
<gene>
    <name evidence="2" type="ORF">AVEN_92475_1</name>
</gene>
<evidence type="ECO:0000313" key="3">
    <source>
        <dbReference type="Proteomes" id="UP000499080"/>
    </source>
</evidence>
<dbReference type="Proteomes" id="UP000499080">
    <property type="component" value="Unassembled WGS sequence"/>
</dbReference>
<reference evidence="2 3" key="1">
    <citation type="journal article" date="2019" name="Sci. Rep.">
        <title>Orb-weaving spider Araneus ventricosus genome elucidates the spidroin gene catalogue.</title>
        <authorList>
            <person name="Kono N."/>
            <person name="Nakamura H."/>
            <person name="Ohtoshi R."/>
            <person name="Moran D.A.P."/>
            <person name="Shinohara A."/>
            <person name="Yoshida Y."/>
            <person name="Fujiwara M."/>
            <person name="Mori M."/>
            <person name="Tomita M."/>
            <person name="Arakawa K."/>
        </authorList>
    </citation>
    <scope>NUCLEOTIDE SEQUENCE [LARGE SCALE GENOMIC DNA]</scope>
</reference>
<proteinExistence type="predicted"/>
<organism evidence="2 3">
    <name type="scientific">Araneus ventricosus</name>
    <name type="common">Orbweaver spider</name>
    <name type="synonym">Epeira ventricosa</name>
    <dbReference type="NCBI Taxonomy" id="182803"/>
    <lineage>
        <taxon>Eukaryota</taxon>
        <taxon>Metazoa</taxon>
        <taxon>Ecdysozoa</taxon>
        <taxon>Arthropoda</taxon>
        <taxon>Chelicerata</taxon>
        <taxon>Arachnida</taxon>
        <taxon>Araneae</taxon>
        <taxon>Araneomorphae</taxon>
        <taxon>Entelegynae</taxon>
        <taxon>Araneoidea</taxon>
        <taxon>Araneidae</taxon>
        <taxon>Araneus</taxon>
    </lineage>
</organism>
<comment type="caution">
    <text evidence="2">The sequence shown here is derived from an EMBL/GenBank/DDBJ whole genome shotgun (WGS) entry which is preliminary data.</text>
</comment>
<evidence type="ECO:0000313" key="2">
    <source>
        <dbReference type="EMBL" id="GBL79254.1"/>
    </source>
</evidence>
<accession>A0A4Y2AJY0</accession>
<keyword evidence="3" id="KW-1185">Reference proteome</keyword>